<dbReference type="PROSITE" id="PS50043">
    <property type="entry name" value="HTH_LUXR_2"/>
    <property type="match status" value="1"/>
</dbReference>
<dbReference type="InterPro" id="IPR003593">
    <property type="entry name" value="AAA+_ATPase"/>
</dbReference>
<evidence type="ECO:0000259" key="4">
    <source>
        <dbReference type="PROSITE" id="PS50043"/>
    </source>
</evidence>
<dbReference type="AlphaFoldDB" id="A0A5B7WSK0"/>
<accession>A0A5B7WSK0</accession>
<dbReference type="SUPFAM" id="SSF52540">
    <property type="entry name" value="P-loop containing nucleoside triphosphate hydrolases"/>
    <property type="match status" value="1"/>
</dbReference>
<dbReference type="EMBL" id="CP034412">
    <property type="protein sequence ID" value="QCY46909.1"/>
    <property type="molecule type" value="Genomic_DNA"/>
</dbReference>
<dbReference type="RefSeq" id="WP_138926053.1">
    <property type="nucleotide sequence ID" value="NZ_CP034412.1"/>
</dbReference>
<sequence>MNNRQEWNRREYALVVRALKSPGNAGVLLSGEFGTGKSQLVRRLVTSKELHLPMIRLICSAALTDSSYGALAPLLSGAQQPINDVSAIRAALAAVEELLQLEHGAEHVLITIEEAQSIDSASAFVLGQMVRSGKVKLLVVSNEQHEDPLSLDALMSVARLTRVVVEPLTPDEIVDFSGTVLGYPVSRGSAKIIHQLTSGFQSLVQDYLELAVRLGILLEVEQLGALRESSLAIDHGTAGRIAALAHRHPPQVQQLFEILCITGPLSIEQVDRLGLREALQQHPTALIELRDGWTYLSSEFFEEGLRASMSAGRSAGVYREVLAHLGEDLPVGPDFVGFRLIFGDTVSREELLAAARRAQRSHRYQQALELLEKVEEPDREAEAIRLLARLGAGQFQAARTLLSTSAGKLGDEEGSLAQDVGCALNWLHPAVTGPGGDLTQRFWGTSASDGGHSDGYRGGDCALVEGIERVRSLYWLGQPSTALHLSEQSTVGGTAVPSCRYRLALLVVAVRSAVATGSYEQASRLVDGFVMGSSYELLMEHGTVQALRALIDARRGQVSNAQLYLRQARAELALNDPEGLLALCSSLDLLIEQSSNGEALSEDGAQRNDKAEQFGQCNAGRREPGALAANAWWAADQLECDLLAELQRTKPSAGVIDRILRSAQQNGVFLYGILTYQVWNLSRNEQLASRAAEILGGLEVPEECAALQRRQRAVQVVQDSDVKAMQGFAQELHDEGDRVLALEMITRVVDYWSAQDNPRNRGFAIRQIHEWLHQMGQKPWGRMARSLEESGLTARENEIVELVRQGLSNREIARLLTVSQRTVEGHLYRIFAKLGITQRSDLNFGGRH</sequence>
<evidence type="ECO:0000313" key="6">
    <source>
        <dbReference type="Proteomes" id="UP000307000"/>
    </source>
</evidence>
<dbReference type="CDD" id="cd06170">
    <property type="entry name" value="LuxR_C_like"/>
    <property type="match status" value="1"/>
</dbReference>
<keyword evidence="6" id="KW-1185">Reference proteome</keyword>
<dbReference type="InterPro" id="IPR000792">
    <property type="entry name" value="Tscrpt_reg_LuxR_C"/>
</dbReference>
<proteinExistence type="predicted"/>
<keyword evidence="2" id="KW-0238">DNA-binding</keyword>
<evidence type="ECO:0000256" key="3">
    <source>
        <dbReference type="ARBA" id="ARBA00023163"/>
    </source>
</evidence>
<organism evidence="5 6">
    <name type="scientific">Glutamicibacter creatinolyticus</name>
    <dbReference type="NCBI Taxonomy" id="162496"/>
    <lineage>
        <taxon>Bacteria</taxon>
        <taxon>Bacillati</taxon>
        <taxon>Actinomycetota</taxon>
        <taxon>Actinomycetes</taxon>
        <taxon>Micrococcales</taxon>
        <taxon>Micrococcaceae</taxon>
        <taxon>Glutamicibacter</taxon>
    </lineage>
</organism>
<keyword evidence="3" id="KW-0804">Transcription</keyword>
<dbReference type="GO" id="GO:0006355">
    <property type="term" value="P:regulation of DNA-templated transcription"/>
    <property type="evidence" value="ECO:0007669"/>
    <property type="project" value="InterPro"/>
</dbReference>
<dbReference type="SMART" id="SM00421">
    <property type="entry name" value="HTH_LUXR"/>
    <property type="match status" value="1"/>
</dbReference>
<evidence type="ECO:0000256" key="1">
    <source>
        <dbReference type="ARBA" id="ARBA00023015"/>
    </source>
</evidence>
<dbReference type="PANTHER" id="PTHR44688:SF16">
    <property type="entry name" value="DNA-BINDING TRANSCRIPTIONAL ACTIVATOR DEVR_DOSR"/>
    <property type="match status" value="1"/>
</dbReference>
<dbReference type="GO" id="GO:0003677">
    <property type="term" value="F:DNA binding"/>
    <property type="evidence" value="ECO:0007669"/>
    <property type="project" value="UniProtKB-KW"/>
</dbReference>
<dbReference type="InterPro" id="IPR016032">
    <property type="entry name" value="Sig_transdc_resp-reg_C-effctor"/>
</dbReference>
<dbReference type="KEGG" id="gcr:GcLGCM259_1168"/>
<protein>
    <recommendedName>
        <fullName evidence="4">HTH luxR-type domain-containing protein</fullName>
    </recommendedName>
</protein>
<evidence type="ECO:0000313" key="5">
    <source>
        <dbReference type="EMBL" id="QCY46909.1"/>
    </source>
</evidence>
<gene>
    <name evidence="5" type="ORF">GcLGCM259_1168</name>
</gene>
<dbReference type="InterPro" id="IPR027417">
    <property type="entry name" value="P-loop_NTPase"/>
</dbReference>
<dbReference type="SUPFAM" id="SSF46894">
    <property type="entry name" value="C-terminal effector domain of the bipartite response regulators"/>
    <property type="match status" value="1"/>
</dbReference>
<dbReference type="Pfam" id="PF00196">
    <property type="entry name" value="GerE"/>
    <property type="match status" value="1"/>
</dbReference>
<dbReference type="PRINTS" id="PR00038">
    <property type="entry name" value="HTHLUXR"/>
</dbReference>
<keyword evidence="1" id="KW-0805">Transcription regulation</keyword>
<name>A0A5B7WSK0_9MICC</name>
<reference evidence="5 6" key="1">
    <citation type="submission" date="2018-12" db="EMBL/GenBank/DDBJ databases">
        <title>Complete Genome Sequence of Glutamicibacter creatinolyticus strain LGCM259,isolated from an abscess of a 12-year-old mare in Italy.</title>
        <authorList>
            <person name="Santos R.G."/>
            <person name="Silva A.L."/>
            <person name="Seyffert N."/>
            <person name="Castro T.L.P."/>
            <person name="Attili A.R."/>
            <person name="Rifici C."/>
            <person name="Mazzullo G."/>
            <person name="Brenig B."/>
            <person name="Venanzi F."/>
            <person name="Azevedo V."/>
        </authorList>
    </citation>
    <scope>NUCLEOTIDE SEQUENCE [LARGE SCALE GENOMIC DNA]</scope>
    <source>
        <strain evidence="5 6">LGCM 259</strain>
    </source>
</reference>
<dbReference type="PROSITE" id="PS00622">
    <property type="entry name" value="HTH_LUXR_1"/>
    <property type="match status" value="1"/>
</dbReference>
<feature type="domain" description="HTH luxR-type" evidence="4">
    <location>
        <begin position="785"/>
        <end position="848"/>
    </location>
</feature>
<dbReference type="Gene3D" id="1.10.10.10">
    <property type="entry name" value="Winged helix-like DNA-binding domain superfamily/Winged helix DNA-binding domain"/>
    <property type="match status" value="1"/>
</dbReference>
<evidence type="ECO:0000256" key="2">
    <source>
        <dbReference type="ARBA" id="ARBA00023125"/>
    </source>
</evidence>
<dbReference type="Proteomes" id="UP000307000">
    <property type="component" value="Chromosome"/>
</dbReference>
<dbReference type="Gene3D" id="3.40.50.300">
    <property type="entry name" value="P-loop containing nucleotide triphosphate hydrolases"/>
    <property type="match status" value="1"/>
</dbReference>
<dbReference type="InterPro" id="IPR036388">
    <property type="entry name" value="WH-like_DNA-bd_sf"/>
</dbReference>
<dbReference type="SMART" id="SM00382">
    <property type="entry name" value="AAA"/>
    <property type="match status" value="1"/>
</dbReference>
<dbReference type="PANTHER" id="PTHR44688">
    <property type="entry name" value="DNA-BINDING TRANSCRIPTIONAL ACTIVATOR DEVR_DOSR"/>
    <property type="match status" value="1"/>
</dbReference>